<reference evidence="1 2" key="1">
    <citation type="journal article" date="2021" name="PeerJ">
        <title>Analysis of 44 Vibrio anguillarum genomes reveals high genetic diversity.</title>
        <authorList>
            <person name="Hansen M.J."/>
            <person name="Dalsgaard I."/>
        </authorList>
    </citation>
    <scope>NUCLEOTIDE SEQUENCE [LARGE SCALE GENOMIC DNA]</scope>
    <source>
        <strain evidence="1 2">040915-1/1B</strain>
    </source>
</reference>
<organism evidence="1 2">
    <name type="scientific">Vibrio anguillarum</name>
    <name type="common">Listonella anguillarum</name>
    <dbReference type="NCBI Taxonomy" id="55601"/>
    <lineage>
        <taxon>Bacteria</taxon>
        <taxon>Pseudomonadati</taxon>
        <taxon>Pseudomonadota</taxon>
        <taxon>Gammaproteobacteria</taxon>
        <taxon>Vibrionales</taxon>
        <taxon>Vibrionaceae</taxon>
        <taxon>Vibrio</taxon>
    </lineage>
</organism>
<name>A0ABR9ZG74_VIBAN</name>
<feature type="non-terminal residue" evidence="1">
    <location>
        <position position="1"/>
    </location>
</feature>
<keyword evidence="2" id="KW-1185">Reference proteome</keyword>
<sequence length="22" mass="2445">WMEGTTGVVLVALGLKLMLEKR</sequence>
<proteinExistence type="predicted"/>
<comment type="caution">
    <text evidence="1">The sequence shown here is derived from an EMBL/GenBank/DDBJ whole genome shotgun (WGS) entry which is preliminary data.</text>
</comment>
<accession>A0ABR9ZG74</accession>
<protein>
    <submittedName>
        <fullName evidence="1">LysE family translocator</fullName>
    </submittedName>
</protein>
<evidence type="ECO:0000313" key="2">
    <source>
        <dbReference type="Proteomes" id="UP000726136"/>
    </source>
</evidence>
<gene>
    <name evidence="1" type="ORF">EAY46_31200</name>
</gene>
<dbReference type="EMBL" id="RDPI01001758">
    <property type="protein sequence ID" value="MBF4377441.1"/>
    <property type="molecule type" value="Genomic_DNA"/>
</dbReference>
<evidence type="ECO:0000313" key="1">
    <source>
        <dbReference type="EMBL" id="MBF4377441.1"/>
    </source>
</evidence>
<dbReference type="Proteomes" id="UP000726136">
    <property type="component" value="Unassembled WGS sequence"/>
</dbReference>